<comment type="similarity">
    <text evidence="2 8">Belongs to the CPA3 antiporters (TC 2.A.63) subunit F family.</text>
</comment>
<protein>
    <submittedName>
        <fullName evidence="10">Monovalent cation/H+ antiporter subunit F</fullName>
    </submittedName>
</protein>
<evidence type="ECO:0000256" key="1">
    <source>
        <dbReference type="ARBA" id="ARBA00004651"/>
    </source>
</evidence>
<keyword evidence="8" id="KW-0050">Antiport</keyword>
<keyword evidence="11" id="KW-1185">Reference proteome</keyword>
<dbReference type="PANTHER" id="PTHR34702">
    <property type="entry name" value="NA(+)/H(+) ANTIPORTER SUBUNIT F1"/>
    <property type="match status" value="1"/>
</dbReference>
<dbReference type="EMBL" id="JTFC01000008">
    <property type="protein sequence ID" value="RUS58099.1"/>
    <property type="molecule type" value="Genomic_DNA"/>
</dbReference>
<keyword evidence="8" id="KW-0406">Ion transport</keyword>
<name>A0A433RXX4_9BACL</name>
<evidence type="ECO:0000256" key="2">
    <source>
        <dbReference type="ARBA" id="ARBA00009212"/>
    </source>
</evidence>
<keyword evidence="3 8" id="KW-0813">Transport</keyword>
<keyword evidence="6 9" id="KW-1133">Transmembrane helix</keyword>
<keyword evidence="7 8" id="KW-0472">Membrane</keyword>
<organism evidence="10 11">
    <name type="scientific">Candidatus Kurthia intestinigallinarum</name>
    <dbReference type="NCBI Taxonomy" id="1562256"/>
    <lineage>
        <taxon>Bacteria</taxon>
        <taxon>Bacillati</taxon>
        <taxon>Bacillota</taxon>
        <taxon>Bacilli</taxon>
        <taxon>Bacillales</taxon>
        <taxon>Caryophanaceae</taxon>
        <taxon>Kurthia</taxon>
    </lineage>
</organism>
<evidence type="ECO:0000313" key="11">
    <source>
        <dbReference type="Proteomes" id="UP000288623"/>
    </source>
</evidence>
<proteinExistence type="inferred from homology"/>
<dbReference type="GO" id="GO:0015385">
    <property type="term" value="F:sodium:proton antiporter activity"/>
    <property type="evidence" value="ECO:0007669"/>
    <property type="project" value="TreeGrafter"/>
</dbReference>
<keyword evidence="5 9" id="KW-0812">Transmembrane</keyword>
<evidence type="ECO:0000256" key="3">
    <source>
        <dbReference type="ARBA" id="ARBA00022448"/>
    </source>
</evidence>
<dbReference type="NCBIfam" id="NF009248">
    <property type="entry name" value="PRK12600.1"/>
    <property type="match status" value="1"/>
</dbReference>
<feature type="transmembrane region" description="Helical" evidence="9">
    <location>
        <begin position="6"/>
        <end position="25"/>
    </location>
</feature>
<evidence type="ECO:0000256" key="5">
    <source>
        <dbReference type="ARBA" id="ARBA00022692"/>
    </source>
</evidence>
<evidence type="ECO:0000256" key="9">
    <source>
        <dbReference type="SAM" id="Phobius"/>
    </source>
</evidence>
<evidence type="ECO:0000313" key="10">
    <source>
        <dbReference type="EMBL" id="RUS58099.1"/>
    </source>
</evidence>
<gene>
    <name evidence="10" type="ORF">QI30_02830</name>
</gene>
<dbReference type="InterPro" id="IPR007208">
    <property type="entry name" value="MrpF/PhaF-like"/>
</dbReference>
<reference evidence="10 11" key="1">
    <citation type="submission" date="2014-11" db="EMBL/GenBank/DDBJ databases">
        <title>Genome sequence and analysis of novel Kurthia sp.</title>
        <authorList>
            <person name="Lawson J.N."/>
            <person name="Gonzalez J.E."/>
            <person name="Rinauldi L."/>
            <person name="Xuan Z."/>
            <person name="Firman A."/>
            <person name="Shaddox L."/>
            <person name="Trudeau A."/>
            <person name="Shah S."/>
            <person name="Reiman D."/>
        </authorList>
    </citation>
    <scope>NUCLEOTIDE SEQUENCE [LARGE SCALE GENOMIC DNA]</scope>
    <source>
        <strain evidence="10 11">3B1D</strain>
    </source>
</reference>
<dbReference type="Proteomes" id="UP000288623">
    <property type="component" value="Unassembled WGS sequence"/>
</dbReference>
<dbReference type="GO" id="GO:0005886">
    <property type="term" value="C:plasma membrane"/>
    <property type="evidence" value="ECO:0007669"/>
    <property type="project" value="UniProtKB-SubCell"/>
</dbReference>
<accession>A0A433RXX4</accession>
<feature type="transmembrane region" description="Helical" evidence="9">
    <location>
        <begin position="37"/>
        <end position="57"/>
    </location>
</feature>
<evidence type="ECO:0000256" key="6">
    <source>
        <dbReference type="ARBA" id="ARBA00022989"/>
    </source>
</evidence>
<keyword evidence="4 8" id="KW-1003">Cell membrane</keyword>
<evidence type="ECO:0000256" key="7">
    <source>
        <dbReference type="ARBA" id="ARBA00023136"/>
    </source>
</evidence>
<comment type="caution">
    <text evidence="10">The sequence shown here is derived from an EMBL/GenBank/DDBJ whole genome shotgun (WGS) entry which is preliminary data.</text>
</comment>
<dbReference type="Pfam" id="PF04066">
    <property type="entry name" value="MrpF_PhaF"/>
    <property type="match status" value="1"/>
</dbReference>
<evidence type="ECO:0000256" key="4">
    <source>
        <dbReference type="ARBA" id="ARBA00022475"/>
    </source>
</evidence>
<evidence type="ECO:0000256" key="8">
    <source>
        <dbReference type="PIRNR" id="PIRNR028784"/>
    </source>
</evidence>
<dbReference type="AlphaFoldDB" id="A0A433RXX4"/>
<feature type="transmembrane region" description="Helical" evidence="9">
    <location>
        <begin position="63"/>
        <end position="85"/>
    </location>
</feature>
<dbReference type="PANTHER" id="PTHR34702:SF1">
    <property type="entry name" value="NA(+)_H(+) ANTIPORTER SUBUNIT F"/>
    <property type="match status" value="1"/>
</dbReference>
<dbReference type="PIRSF" id="PIRSF028784">
    <property type="entry name" value="MrpF"/>
    <property type="match status" value="1"/>
</dbReference>
<comment type="subcellular location">
    <subcellularLocation>
        <location evidence="1 8">Cell membrane</location>
        <topology evidence="1 8">Multi-pass membrane protein</topology>
    </subcellularLocation>
</comment>
<sequence>MMTFMQIIIIICIVAIGLAMLGIVYRLIKGPTAPDRVIALDAVGVAIIALVGLFSIFVGTSFYIEIILLLAILSFIGTIAFAKFLEKGEIIDRDNSNQ</sequence>